<gene>
    <name evidence="9" type="ORF">GCM10023318_25130</name>
</gene>
<dbReference type="CDD" id="cd06261">
    <property type="entry name" value="TM_PBP2"/>
    <property type="match status" value="1"/>
</dbReference>
<dbReference type="PANTHER" id="PTHR43386:SF1">
    <property type="entry name" value="D,D-DIPEPTIDE TRANSPORT SYSTEM PERMEASE PROTEIN DDPC-RELATED"/>
    <property type="match status" value="1"/>
</dbReference>
<keyword evidence="5 7" id="KW-1133">Transmembrane helix</keyword>
<evidence type="ECO:0000256" key="7">
    <source>
        <dbReference type="RuleBase" id="RU363032"/>
    </source>
</evidence>
<organism evidence="9 10">
    <name type="scientific">Nocardia callitridis</name>
    <dbReference type="NCBI Taxonomy" id="648753"/>
    <lineage>
        <taxon>Bacteria</taxon>
        <taxon>Bacillati</taxon>
        <taxon>Actinomycetota</taxon>
        <taxon>Actinomycetes</taxon>
        <taxon>Mycobacteriales</taxon>
        <taxon>Nocardiaceae</taxon>
        <taxon>Nocardia</taxon>
    </lineage>
</organism>
<dbReference type="SUPFAM" id="SSF161098">
    <property type="entry name" value="MetI-like"/>
    <property type="match status" value="1"/>
</dbReference>
<dbReference type="InterPro" id="IPR000515">
    <property type="entry name" value="MetI-like"/>
</dbReference>
<dbReference type="PROSITE" id="PS50928">
    <property type="entry name" value="ABC_TM1"/>
    <property type="match status" value="1"/>
</dbReference>
<evidence type="ECO:0000256" key="2">
    <source>
        <dbReference type="ARBA" id="ARBA00022448"/>
    </source>
</evidence>
<comment type="similarity">
    <text evidence="7">Belongs to the binding-protein-dependent transport system permease family.</text>
</comment>
<evidence type="ECO:0000259" key="8">
    <source>
        <dbReference type="PROSITE" id="PS50928"/>
    </source>
</evidence>
<feature type="transmembrane region" description="Helical" evidence="7">
    <location>
        <begin position="132"/>
        <end position="154"/>
    </location>
</feature>
<protein>
    <submittedName>
        <fullName evidence="9">ABC transporter permease</fullName>
    </submittedName>
</protein>
<keyword evidence="4 7" id="KW-0812">Transmembrane</keyword>
<dbReference type="PANTHER" id="PTHR43386">
    <property type="entry name" value="OLIGOPEPTIDE TRANSPORT SYSTEM PERMEASE PROTEIN APPC"/>
    <property type="match status" value="1"/>
</dbReference>
<accession>A0ABP9K6K5</accession>
<sequence length="293" mass="31021">MTTVIPPGVEDRTDDVAAAYPTPTTRPRAAGLRNAYTVLAVLVVVVIAAWTIAPGLFTDQDPFDGVTADNFQSPSLAHLFGTDQFGRDILARVIFGTRSAVLTALLAVGIGLIAGSVVGLFAGFFGRVVDAILGRVIDTLLAIPGFLLAVIVVVSLGFASVNAAIAVGISSVAVFARLIRSETLWVSNRAFIESSRLIGGGKVIVLLRHVLPNVYRSVLALAVLQFGLAIINVSALAFLGYGNPPPSPDWGLLVAEGKDFFYRYPWFVYAPGLVMVASVLALGQLSKSIRRDR</sequence>
<keyword evidence="2 7" id="KW-0813">Transport</keyword>
<dbReference type="Gene3D" id="1.10.3720.10">
    <property type="entry name" value="MetI-like"/>
    <property type="match status" value="1"/>
</dbReference>
<comment type="subcellular location">
    <subcellularLocation>
        <location evidence="1 7">Cell membrane</location>
        <topology evidence="1 7">Multi-pass membrane protein</topology>
    </subcellularLocation>
</comment>
<evidence type="ECO:0000256" key="3">
    <source>
        <dbReference type="ARBA" id="ARBA00022475"/>
    </source>
</evidence>
<comment type="caution">
    <text evidence="9">The sequence shown here is derived from an EMBL/GenBank/DDBJ whole genome shotgun (WGS) entry which is preliminary data.</text>
</comment>
<feature type="domain" description="ABC transmembrane type-1" evidence="8">
    <location>
        <begin position="97"/>
        <end position="286"/>
    </location>
</feature>
<reference evidence="10" key="1">
    <citation type="journal article" date="2019" name="Int. J. Syst. Evol. Microbiol.">
        <title>The Global Catalogue of Microorganisms (GCM) 10K type strain sequencing project: providing services to taxonomists for standard genome sequencing and annotation.</title>
        <authorList>
            <consortium name="The Broad Institute Genomics Platform"/>
            <consortium name="The Broad Institute Genome Sequencing Center for Infectious Disease"/>
            <person name="Wu L."/>
            <person name="Ma J."/>
        </authorList>
    </citation>
    <scope>NUCLEOTIDE SEQUENCE [LARGE SCALE GENOMIC DNA]</scope>
    <source>
        <strain evidence="10">JCM 18298</strain>
    </source>
</reference>
<name>A0ABP9K6K5_9NOCA</name>
<dbReference type="EMBL" id="BAABJM010000002">
    <property type="protein sequence ID" value="GAA5052467.1"/>
    <property type="molecule type" value="Genomic_DNA"/>
</dbReference>
<dbReference type="Proteomes" id="UP001500603">
    <property type="component" value="Unassembled WGS sequence"/>
</dbReference>
<evidence type="ECO:0000313" key="10">
    <source>
        <dbReference type="Proteomes" id="UP001500603"/>
    </source>
</evidence>
<dbReference type="InterPro" id="IPR050366">
    <property type="entry name" value="BP-dependent_transpt_permease"/>
</dbReference>
<keyword evidence="10" id="KW-1185">Reference proteome</keyword>
<evidence type="ECO:0000256" key="4">
    <source>
        <dbReference type="ARBA" id="ARBA00022692"/>
    </source>
</evidence>
<feature type="transmembrane region" description="Helical" evidence="7">
    <location>
        <begin position="160"/>
        <end position="179"/>
    </location>
</feature>
<evidence type="ECO:0000256" key="1">
    <source>
        <dbReference type="ARBA" id="ARBA00004651"/>
    </source>
</evidence>
<proteinExistence type="inferred from homology"/>
<dbReference type="InterPro" id="IPR035906">
    <property type="entry name" value="MetI-like_sf"/>
</dbReference>
<feature type="transmembrane region" description="Helical" evidence="7">
    <location>
        <begin position="100"/>
        <end position="125"/>
    </location>
</feature>
<evidence type="ECO:0000256" key="6">
    <source>
        <dbReference type="ARBA" id="ARBA00023136"/>
    </source>
</evidence>
<feature type="transmembrane region" description="Helical" evidence="7">
    <location>
        <begin position="218"/>
        <end position="241"/>
    </location>
</feature>
<dbReference type="Pfam" id="PF00528">
    <property type="entry name" value="BPD_transp_1"/>
    <property type="match status" value="1"/>
</dbReference>
<evidence type="ECO:0000313" key="9">
    <source>
        <dbReference type="EMBL" id="GAA5052467.1"/>
    </source>
</evidence>
<evidence type="ECO:0000256" key="5">
    <source>
        <dbReference type="ARBA" id="ARBA00022989"/>
    </source>
</evidence>
<dbReference type="RefSeq" id="WP_345495466.1">
    <property type="nucleotide sequence ID" value="NZ_BAABJM010000002.1"/>
</dbReference>
<feature type="transmembrane region" description="Helical" evidence="7">
    <location>
        <begin position="261"/>
        <end position="283"/>
    </location>
</feature>
<keyword evidence="3" id="KW-1003">Cell membrane</keyword>
<keyword evidence="6 7" id="KW-0472">Membrane</keyword>
<feature type="transmembrane region" description="Helical" evidence="7">
    <location>
        <begin position="35"/>
        <end position="53"/>
    </location>
</feature>